<proteinExistence type="predicted"/>
<feature type="compositionally biased region" description="Low complexity" evidence="5">
    <location>
        <begin position="201"/>
        <end position="215"/>
    </location>
</feature>
<protein>
    <recommendedName>
        <fullName evidence="6">DBF4-type domain-containing protein</fullName>
    </recommendedName>
</protein>
<evidence type="ECO:0000256" key="1">
    <source>
        <dbReference type="ARBA" id="ARBA00022723"/>
    </source>
</evidence>
<dbReference type="GO" id="GO:0031431">
    <property type="term" value="C:Dbf4-dependent protein kinase complex"/>
    <property type="evidence" value="ECO:0007669"/>
    <property type="project" value="TreeGrafter"/>
</dbReference>
<dbReference type="InterPro" id="IPR055116">
    <property type="entry name" value="DBF4_BRCT"/>
</dbReference>
<dbReference type="AlphaFoldDB" id="A0AA39V3V8"/>
<evidence type="ECO:0000256" key="3">
    <source>
        <dbReference type="ARBA" id="ARBA00022833"/>
    </source>
</evidence>
<gene>
    <name evidence="7" type="ORF">JMJ35_002296</name>
</gene>
<evidence type="ECO:0000256" key="2">
    <source>
        <dbReference type="ARBA" id="ARBA00022771"/>
    </source>
</evidence>
<dbReference type="GO" id="GO:0008270">
    <property type="term" value="F:zinc ion binding"/>
    <property type="evidence" value="ECO:0007669"/>
    <property type="project" value="UniProtKB-KW"/>
</dbReference>
<dbReference type="Pfam" id="PF22437">
    <property type="entry name" value="DBF4_BRCT"/>
    <property type="match status" value="1"/>
</dbReference>
<dbReference type="InterPro" id="IPR038545">
    <property type="entry name" value="Znf_DBF_sf"/>
</dbReference>
<evidence type="ECO:0000259" key="6">
    <source>
        <dbReference type="PROSITE" id="PS51265"/>
    </source>
</evidence>
<feature type="region of interest" description="Disordered" evidence="5">
    <location>
        <begin position="187"/>
        <end position="242"/>
    </location>
</feature>
<keyword evidence="3" id="KW-0862">Zinc</keyword>
<feature type="region of interest" description="Disordered" evidence="5">
    <location>
        <begin position="38"/>
        <end position="65"/>
    </location>
</feature>
<dbReference type="EMBL" id="JAFEKC020000004">
    <property type="protein sequence ID" value="KAK0514917.1"/>
    <property type="molecule type" value="Genomic_DNA"/>
</dbReference>
<dbReference type="InterPro" id="IPR051590">
    <property type="entry name" value="Replication_Regulatory_Kinase"/>
</dbReference>
<dbReference type="GO" id="GO:1901987">
    <property type="term" value="P:regulation of cell cycle phase transition"/>
    <property type="evidence" value="ECO:0007669"/>
    <property type="project" value="TreeGrafter"/>
</dbReference>
<feature type="domain" description="DBF4-type" evidence="6">
    <location>
        <begin position="634"/>
        <end position="683"/>
    </location>
</feature>
<dbReference type="Pfam" id="PF07535">
    <property type="entry name" value="zf-DBF"/>
    <property type="match status" value="1"/>
</dbReference>
<keyword evidence="2 4" id="KW-0863">Zinc-finger</keyword>
<evidence type="ECO:0000313" key="8">
    <source>
        <dbReference type="Proteomes" id="UP001166286"/>
    </source>
</evidence>
<dbReference type="Proteomes" id="UP001166286">
    <property type="component" value="Unassembled WGS sequence"/>
</dbReference>
<dbReference type="GO" id="GO:0010571">
    <property type="term" value="P:positive regulation of nuclear cell cycle DNA replication"/>
    <property type="evidence" value="ECO:0007669"/>
    <property type="project" value="TreeGrafter"/>
</dbReference>
<dbReference type="PANTHER" id="PTHR15375:SF26">
    <property type="entry name" value="PROTEIN CHIFFON"/>
    <property type="match status" value="1"/>
</dbReference>
<evidence type="ECO:0000313" key="7">
    <source>
        <dbReference type="EMBL" id="KAK0514917.1"/>
    </source>
</evidence>
<organism evidence="7 8">
    <name type="scientific">Cladonia borealis</name>
    <dbReference type="NCBI Taxonomy" id="184061"/>
    <lineage>
        <taxon>Eukaryota</taxon>
        <taxon>Fungi</taxon>
        <taxon>Dikarya</taxon>
        <taxon>Ascomycota</taxon>
        <taxon>Pezizomycotina</taxon>
        <taxon>Lecanoromycetes</taxon>
        <taxon>OSLEUM clade</taxon>
        <taxon>Lecanoromycetidae</taxon>
        <taxon>Lecanorales</taxon>
        <taxon>Lecanorineae</taxon>
        <taxon>Cladoniaceae</taxon>
        <taxon>Cladonia</taxon>
    </lineage>
</organism>
<evidence type="ECO:0000256" key="5">
    <source>
        <dbReference type="SAM" id="MobiDB-lite"/>
    </source>
</evidence>
<dbReference type="InterPro" id="IPR013939">
    <property type="entry name" value="Regulatory_Dfp1/Him1"/>
</dbReference>
<dbReference type="CDD" id="cd00027">
    <property type="entry name" value="BRCT"/>
    <property type="match status" value="1"/>
</dbReference>
<dbReference type="PROSITE" id="PS51265">
    <property type="entry name" value="ZF_DBF4"/>
    <property type="match status" value="1"/>
</dbReference>
<comment type="caution">
    <text evidence="7">The sequence shown here is derived from an EMBL/GenBank/DDBJ whole genome shotgun (WGS) entry which is preliminary data.</text>
</comment>
<keyword evidence="8" id="KW-1185">Reference proteome</keyword>
<dbReference type="PANTHER" id="PTHR15375">
    <property type="entry name" value="ACTIVATOR OF S-PHASE KINASE-RELATED"/>
    <property type="match status" value="1"/>
</dbReference>
<evidence type="ECO:0000256" key="4">
    <source>
        <dbReference type="PROSITE-ProRule" id="PRU00600"/>
    </source>
</evidence>
<dbReference type="SUPFAM" id="SSF52113">
    <property type="entry name" value="BRCT domain"/>
    <property type="match status" value="1"/>
</dbReference>
<dbReference type="InterPro" id="IPR036420">
    <property type="entry name" value="BRCT_dom_sf"/>
</dbReference>
<dbReference type="GO" id="GO:0043539">
    <property type="term" value="F:protein serine/threonine kinase activator activity"/>
    <property type="evidence" value="ECO:0007669"/>
    <property type="project" value="TreeGrafter"/>
</dbReference>
<feature type="region of interest" description="Disordered" evidence="5">
    <location>
        <begin position="398"/>
        <end position="439"/>
    </location>
</feature>
<dbReference type="Gene3D" id="6.10.250.3410">
    <property type="entry name" value="DBF zinc finger"/>
    <property type="match status" value="1"/>
</dbReference>
<name>A0AA39V3V8_9LECA</name>
<sequence>MAVSLSPTPYNLGDMMGKRVPLGDVPNAANSPFRAVAAAASKRSRDHTETLEELSYENQPRSKRQALEDGRINLRISPRKQSLQSTEGRVFSKRTVNIQPTAFERKLLAAREEKSQQRVVRQEKASNEALDTVRQWQKHYKKSFPGFVFYFESVPEDVRMRCSKWVRSLGAREEKFFSKEVTHVVTSRSIPLDSDPKDSTDPITPSSTATSSYSTVQPRTINPSLLDRQPEPQGLNSKSKFTFEAPVNKRAPLNGIRDLESRKPNAGNIDILHRAKEMGMKTWHLEKLQRIMNTMSNIPNDTQNLVANNTRTRAAFATGKGEREADLSRMLRNERLNGPSDRDATTALSELIPFKGCYIYVRDMDERSKPIMVRDYPKPAHSESGEWPQFHSVSLGKCPFVEEPPNRADGKAREEERRARDRAQSREAPRTRAATVREGAEAEFAKTSVLRGPLEETKNRGNIAAPPSVSMPIPAFCPPPPIATAMPASPSKTTRDTAIHPRPKLFGGEPAASGMQPSNITSAIRSQMISSTAAAPGAKAGTSKEVHGLKRKVLEKNSGPALVNIHTRQRSIDSACDGRAERNIPAVRQTRRQAQEALVHIDEESTQSEEDEDVWLAEEKRRKKQGLKKVVEAKDQKPGYCENCREKYDDFDDHIVGRKHRKFALTPENWKELDQLLSHLGRRLKEPNSDGF</sequence>
<dbReference type="GO" id="GO:0003676">
    <property type="term" value="F:nucleic acid binding"/>
    <property type="evidence" value="ECO:0007669"/>
    <property type="project" value="InterPro"/>
</dbReference>
<dbReference type="FunFam" id="6.10.250.3410:FF:000001">
    <property type="entry name" value="Protein DBF4 homolog A"/>
    <property type="match status" value="1"/>
</dbReference>
<accession>A0AA39V3V8</accession>
<dbReference type="SMART" id="SM00586">
    <property type="entry name" value="ZnF_DBF"/>
    <property type="match status" value="1"/>
</dbReference>
<keyword evidence="1" id="KW-0479">Metal-binding</keyword>
<feature type="compositionally biased region" description="Basic and acidic residues" evidence="5">
    <location>
        <begin position="404"/>
        <end position="430"/>
    </location>
</feature>
<dbReference type="InterPro" id="IPR006572">
    <property type="entry name" value="Znf_DBF"/>
</dbReference>
<reference evidence="7" key="1">
    <citation type="submission" date="2023-03" db="EMBL/GenBank/DDBJ databases">
        <title>Complete genome of Cladonia borealis.</title>
        <authorList>
            <person name="Park H."/>
        </authorList>
    </citation>
    <scope>NUCLEOTIDE SEQUENCE</scope>
    <source>
        <strain evidence="7">ANT050790</strain>
    </source>
</reference>
<dbReference type="Pfam" id="PF08630">
    <property type="entry name" value="Dfp1_Him1_M"/>
    <property type="match status" value="1"/>
</dbReference>
<dbReference type="Gene3D" id="3.40.50.10190">
    <property type="entry name" value="BRCT domain"/>
    <property type="match status" value="2"/>
</dbReference>